<sequence length="101" mass="10609">MKAFFLILASAVLASPVAAAEVGVRHTHGHTTSNTYNGRSVTRSHSQGSFAEVSGGGSAGHNGGSGYRRVEAGSYGSRTRESFDFNSRTTSTFTESSTFSR</sequence>
<gene>
    <name evidence="2" type="ORF">C490910_026</name>
    <name evidence="4" type="ORF">CC030809_00025</name>
    <name evidence="3" type="ORF">S420910_026</name>
</gene>
<evidence type="ECO:0000256" key="1">
    <source>
        <dbReference type="SAM" id="MobiDB-lite"/>
    </source>
</evidence>
<evidence type="ECO:0000313" key="7">
    <source>
        <dbReference type="Proteomes" id="UP000510897"/>
    </source>
</evidence>
<organism evidence="3 6">
    <name type="scientific">Synechococcus phage S-CAM7</name>
    <dbReference type="NCBI Taxonomy" id="1883368"/>
    <lineage>
        <taxon>Viruses</taxon>
        <taxon>Duplodnaviria</taxon>
        <taxon>Heunggongvirae</taxon>
        <taxon>Uroviricota</taxon>
        <taxon>Caudoviricetes</taxon>
        <taxon>Pantevenvirales</taxon>
        <taxon>Kyanoviridae</taxon>
        <taxon>Mazuvirus</taxon>
        <taxon>Mazuvirus scam7</taxon>
    </lineage>
</organism>
<reference evidence="4 7" key="3">
    <citation type="submission" date="2020-07" db="EMBL/GenBank/DDBJ databases">
        <title>Signatures of coevolution in a cyanophage population.</title>
        <authorList>
            <person name="Abebe J."/>
        </authorList>
    </citation>
    <scope>NUCLEOTIDE SEQUENCE [LARGE SCALE GENOMIC DNA]</scope>
    <source>
        <strain evidence="4">0809CC03</strain>
    </source>
</reference>
<evidence type="ECO:0000313" key="3">
    <source>
        <dbReference type="EMBL" id="AOV62216.1"/>
    </source>
</evidence>
<reference evidence="4 7" key="2">
    <citation type="submission" date="2020-06" db="EMBL/GenBank/DDBJ databases">
        <authorList>
            <person name="Puxty R.J."/>
            <person name="Weihe C."/>
            <person name="Marston M.F."/>
            <person name="Martiny J.B.H."/>
        </authorList>
    </citation>
    <scope>NUCLEOTIDE SEQUENCE [LARGE SCALE GENOMIC DNA]</scope>
    <source>
        <strain evidence="4">0809CC03</strain>
    </source>
</reference>
<dbReference type="Proteomes" id="UP000226384">
    <property type="component" value="Segment"/>
</dbReference>
<protein>
    <submittedName>
        <fullName evidence="3">Uncharacterized protein</fullName>
    </submittedName>
</protein>
<dbReference type="EMBL" id="KU686212">
    <property type="protein sequence ID" value="AOV61950.1"/>
    <property type="molecule type" value="Genomic_DNA"/>
</dbReference>
<dbReference type="Proteomes" id="UP000203902">
    <property type="component" value="Segment"/>
</dbReference>
<proteinExistence type="predicted"/>
<dbReference type="EMBL" id="MT586120">
    <property type="protein sequence ID" value="QLF86081.1"/>
    <property type="molecule type" value="Genomic_DNA"/>
</dbReference>
<dbReference type="EMBL" id="KU686213">
    <property type="protein sequence ID" value="AOV62216.1"/>
    <property type="molecule type" value="Genomic_DNA"/>
</dbReference>
<dbReference type="KEGG" id="vg:30308080"/>
<evidence type="ECO:0000313" key="4">
    <source>
        <dbReference type="EMBL" id="QLF86081.1"/>
    </source>
</evidence>
<dbReference type="Proteomes" id="UP000510897">
    <property type="component" value="Segment"/>
</dbReference>
<dbReference type="RefSeq" id="YP_009322959.1">
    <property type="nucleotide sequence ID" value="NC_031927.1"/>
</dbReference>
<evidence type="ECO:0000313" key="2">
    <source>
        <dbReference type="EMBL" id="AOV61950.1"/>
    </source>
</evidence>
<evidence type="ECO:0000313" key="5">
    <source>
        <dbReference type="Proteomes" id="UP000203902"/>
    </source>
</evidence>
<accession>A0A1D8KUA5</accession>
<feature type="region of interest" description="Disordered" evidence="1">
    <location>
        <begin position="27"/>
        <end position="101"/>
    </location>
</feature>
<feature type="compositionally biased region" description="Polar residues" evidence="1">
    <location>
        <begin position="30"/>
        <end position="49"/>
    </location>
</feature>
<name>A0A1D8KUA5_9CAUD</name>
<reference evidence="5 6" key="1">
    <citation type="journal article" date="2016" name="Virology">
        <title>The genomic content and context of auxiliary metabolic genes in marine cyanomyoviruses.</title>
        <authorList>
            <person name="Crummett L.T."/>
            <person name="Puxty R.J."/>
            <person name="Weihe C."/>
            <person name="Marston M.F."/>
            <person name="Martiny J.B."/>
        </authorList>
    </citation>
    <scope>NUCLEOTIDE SEQUENCE [LARGE SCALE GENOMIC DNA]</scope>
    <source>
        <strain evidence="2">0910CC49</strain>
        <strain evidence="3">0910SB42</strain>
    </source>
</reference>
<keyword evidence="5" id="KW-1185">Reference proteome</keyword>
<feature type="compositionally biased region" description="Gly residues" evidence="1">
    <location>
        <begin position="54"/>
        <end position="66"/>
    </location>
</feature>
<feature type="compositionally biased region" description="Low complexity" evidence="1">
    <location>
        <begin position="87"/>
        <end position="101"/>
    </location>
</feature>
<evidence type="ECO:0000313" key="6">
    <source>
        <dbReference type="Proteomes" id="UP000226384"/>
    </source>
</evidence>
<dbReference type="GeneID" id="30308080"/>